<dbReference type="NCBIfam" id="TIGR00741">
    <property type="entry name" value="yfiA"/>
    <property type="match status" value="1"/>
</dbReference>
<name>A0A967DZR4_9FLAO</name>
<dbReference type="AlphaFoldDB" id="A0A967DZR4"/>
<evidence type="ECO:0000313" key="1">
    <source>
        <dbReference type="EMBL" id="NGZ89797.1"/>
    </source>
</evidence>
<keyword evidence="2" id="KW-1185">Reference proteome</keyword>
<sequence length="101" mass="11838">MDINFNYVHVTASERLEEFTTKKLNKLFERYNWIVRAEVFFKKENTSEQDKGMICDIKLSAPGQNMFASSSEKNFESAISSSIEDVTRQLRKKKEKMTAHH</sequence>
<dbReference type="SUPFAM" id="SSF69754">
    <property type="entry name" value="Ribosome binding protein Y (YfiA homologue)"/>
    <property type="match status" value="1"/>
</dbReference>
<dbReference type="EMBL" id="JAANAS010000042">
    <property type="protein sequence ID" value="NGZ89797.1"/>
    <property type="molecule type" value="Genomic_DNA"/>
</dbReference>
<dbReference type="InterPro" id="IPR003489">
    <property type="entry name" value="RHF/RaiA"/>
</dbReference>
<dbReference type="RefSeq" id="WP_166400057.1">
    <property type="nucleotide sequence ID" value="NZ_JAANAS010000042.1"/>
</dbReference>
<gene>
    <name evidence="1" type="primary">raiA</name>
    <name evidence="1" type="ORF">G7034_05970</name>
</gene>
<reference evidence="1" key="1">
    <citation type="submission" date="2020-03" db="EMBL/GenBank/DDBJ databases">
        <title>Psychroflexus Maritimus sp. nov., isolate from marine sediment.</title>
        <authorList>
            <person name="Zhong Y.-L."/>
        </authorList>
    </citation>
    <scope>NUCLEOTIDE SEQUENCE</scope>
    <source>
        <strain evidence="1">C1</strain>
    </source>
</reference>
<comment type="caution">
    <text evidence="1">The sequence shown here is derived from an EMBL/GenBank/DDBJ whole genome shotgun (WGS) entry which is preliminary data.</text>
</comment>
<dbReference type="InterPro" id="IPR036567">
    <property type="entry name" value="RHF-like"/>
</dbReference>
<organism evidence="1 2">
    <name type="scientific">Psychroflexus maritimus</name>
    <dbReference type="NCBI Taxonomy" id="2714865"/>
    <lineage>
        <taxon>Bacteria</taxon>
        <taxon>Pseudomonadati</taxon>
        <taxon>Bacteroidota</taxon>
        <taxon>Flavobacteriia</taxon>
        <taxon>Flavobacteriales</taxon>
        <taxon>Flavobacteriaceae</taxon>
        <taxon>Psychroflexus</taxon>
    </lineage>
</organism>
<protein>
    <submittedName>
        <fullName evidence="1">Ribosome-associated translation inhibitor RaiA</fullName>
    </submittedName>
</protein>
<proteinExistence type="predicted"/>
<dbReference type="Gene3D" id="3.30.160.100">
    <property type="entry name" value="Ribosome hibernation promotion factor-like"/>
    <property type="match status" value="1"/>
</dbReference>
<accession>A0A967DZR4</accession>
<dbReference type="Pfam" id="PF02482">
    <property type="entry name" value="Ribosomal_S30AE"/>
    <property type="match status" value="1"/>
</dbReference>
<dbReference type="Proteomes" id="UP000643701">
    <property type="component" value="Unassembled WGS sequence"/>
</dbReference>
<evidence type="ECO:0000313" key="2">
    <source>
        <dbReference type="Proteomes" id="UP000643701"/>
    </source>
</evidence>
<dbReference type="CDD" id="cd00552">
    <property type="entry name" value="RaiA"/>
    <property type="match status" value="1"/>
</dbReference>